<dbReference type="EC" id="2.4.-.-" evidence="18"/>
<evidence type="ECO:0000256" key="4">
    <source>
        <dbReference type="ARBA" id="ARBA00022670"/>
    </source>
</evidence>
<evidence type="ECO:0000256" key="5">
    <source>
        <dbReference type="ARBA" id="ARBA00022676"/>
    </source>
</evidence>
<keyword evidence="15" id="KW-1133">Transmembrane helix</keyword>
<keyword evidence="11" id="KW-0511">Multifunctional enzyme</keyword>
<comment type="catalytic activity">
    <reaction evidence="14">
        <text>[GlcNAc-(1-&gt;4)-Mur2Ac(oyl-L-Ala-gamma-D-Glu-L-Lys-D-Ala-D-Ala)](n)-di-trans,octa-cis-undecaprenyl diphosphate + beta-D-GlcNAc-(1-&gt;4)-Mur2Ac(oyl-L-Ala-gamma-D-Glu-L-Lys-D-Ala-D-Ala)-di-trans,octa-cis-undecaprenyl diphosphate = [GlcNAc-(1-&gt;4)-Mur2Ac(oyl-L-Ala-gamma-D-Glu-L-Lys-D-Ala-D-Ala)](n+1)-di-trans,octa-cis-undecaprenyl diphosphate + di-trans,octa-cis-undecaprenyl diphosphate + H(+)</text>
        <dbReference type="Rhea" id="RHEA:23708"/>
        <dbReference type="Rhea" id="RHEA-COMP:9602"/>
        <dbReference type="Rhea" id="RHEA-COMP:9603"/>
        <dbReference type="ChEBI" id="CHEBI:15378"/>
        <dbReference type="ChEBI" id="CHEBI:58405"/>
        <dbReference type="ChEBI" id="CHEBI:60033"/>
        <dbReference type="ChEBI" id="CHEBI:78435"/>
        <dbReference type="EC" id="2.4.99.28"/>
    </reaction>
</comment>
<evidence type="ECO:0000256" key="9">
    <source>
        <dbReference type="ARBA" id="ARBA00022984"/>
    </source>
</evidence>
<evidence type="ECO:0000256" key="14">
    <source>
        <dbReference type="ARBA" id="ARBA00049902"/>
    </source>
</evidence>
<dbReference type="SUPFAM" id="SSF53955">
    <property type="entry name" value="Lysozyme-like"/>
    <property type="match status" value="1"/>
</dbReference>
<name>A0ABW5PNG1_9BACI</name>
<keyword evidence="12" id="KW-0961">Cell wall biogenesis/degradation</keyword>
<evidence type="ECO:0000313" key="18">
    <source>
        <dbReference type="EMBL" id="MFD2616272.1"/>
    </source>
</evidence>
<evidence type="ECO:0000313" key="19">
    <source>
        <dbReference type="Proteomes" id="UP001597458"/>
    </source>
</evidence>
<keyword evidence="2" id="KW-1003">Cell membrane</keyword>
<evidence type="ECO:0000256" key="1">
    <source>
        <dbReference type="ARBA" id="ARBA00004236"/>
    </source>
</evidence>
<evidence type="ECO:0000259" key="16">
    <source>
        <dbReference type="Pfam" id="PF00905"/>
    </source>
</evidence>
<dbReference type="Proteomes" id="UP001597458">
    <property type="component" value="Unassembled WGS sequence"/>
</dbReference>
<keyword evidence="10 15" id="KW-0472">Membrane</keyword>
<keyword evidence="3" id="KW-0121">Carboxypeptidase</keyword>
<proteinExistence type="predicted"/>
<evidence type="ECO:0000256" key="11">
    <source>
        <dbReference type="ARBA" id="ARBA00023268"/>
    </source>
</evidence>
<dbReference type="EMBL" id="JBHUMR010000007">
    <property type="protein sequence ID" value="MFD2616272.1"/>
    <property type="molecule type" value="Genomic_DNA"/>
</dbReference>
<dbReference type="RefSeq" id="WP_141189710.1">
    <property type="nucleotide sequence ID" value="NZ_JBHUMR010000007.1"/>
</dbReference>
<evidence type="ECO:0000256" key="7">
    <source>
        <dbReference type="ARBA" id="ARBA00022801"/>
    </source>
</evidence>
<dbReference type="InterPro" id="IPR001264">
    <property type="entry name" value="Glyco_trans_51"/>
</dbReference>
<accession>A0ABW5PNG1</accession>
<keyword evidence="5 18" id="KW-0328">Glycosyltransferase</keyword>
<dbReference type="PANTHER" id="PTHR32282">
    <property type="entry name" value="BINDING PROTEIN TRANSPEPTIDASE, PUTATIVE-RELATED"/>
    <property type="match status" value="1"/>
</dbReference>
<dbReference type="SUPFAM" id="SSF56601">
    <property type="entry name" value="beta-lactamase/transpeptidase-like"/>
    <property type="match status" value="1"/>
</dbReference>
<dbReference type="InterPro" id="IPR050396">
    <property type="entry name" value="Glycosyltr_51/Transpeptidase"/>
</dbReference>
<evidence type="ECO:0000256" key="6">
    <source>
        <dbReference type="ARBA" id="ARBA00022679"/>
    </source>
</evidence>
<evidence type="ECO:0000256" key="3">
    <source>
        <dbReference type="ARBA" id="ARBA00022645"/>
    </source>
</evidence>
<evidence type="ECO:0000259" key="17">
    <source>
        <dbReference type="Pfam" id="PF00912"/>
    </source>
</evidence>
<dbReference type="NCBIfam" id="TIGR02074">
    <property type="entry name" value="PBP_1a_fam"/>
    <property type="match status" value="1"/>
</dbReference>
<organism evidence="18 19">
    <name type="scientific">Terrilactibacillus laevilacticus</name>
    <dbReference type="NCBI Taxonomy" id="1380157"/>
    <lineage>
        <taxon>Bacteria</taxon>
        <taxon>Bacillati</taxon>
        <taxon>Bacillota</taxon>
        <taxon>Bacilli</taxon>
        <taxon>Bacillales</taxon>
        <taxon>Bacillaceae</taxon>
        <taxon>Terrilactibacillus</taxon>
    </lineage>
</organism>
<keyword evidence="19" id="KW-1185">Reference proteome</keyword>
<dbReference type="Gene3D" id="3.40.710.10">
    <property type="entry name" value="DD-peptidase/beta-lactamase superfamily"/>
    <property type="match status" value="1"/>
</dbReference>
<feature type="transmembrane region" description="Helical" evidence="15">
    <location>
        <begin position="20"/>
        <end position="39"/>
    </location>
</feature>
<keyword evidence="7" id="KW-0378">Hydrolase</keyword>
<reference evidence="19" key="1">
    <citation type="journal article" date="2019" name="Int. J. Syst. Evol. Microbiol.">
        <title>The Global Catalogue of Microorganisms (GCM) 10K type strain sequencing project: providing services to taxonomists for standard genome sequencing and annotation.</title>
        <authorList>
            <consortium name="The Broad Institute Genomics Platform"/>
            <consortium name="The Broad Institute Genome Sequencing Center for Infectious Disease"/>
            <person name="Wu L."/>
            <person name="Ma J."/>
        </authorList>
    </citation>
    <scope>NUCLEOTIDE SEQUENCE [LARGE SCALE GENOMIC DNA]</scope>
    <source>
        <strain evidence="19">TISTR 2241</strain>
    </source>
</reference>
<evidence type="ECO:0000256" key="12">
    <source>
        <dbReference type="ARBA" id="ARBA00023316"/>
    </source>
</evidence>
<evidence type="ECO:0000256" key="2">
    <source>
        <dbReference type="ARBA" id="ARBA00022475"/>
    </source>
</evidence>
<feature type="domain" description="Glycosyl transferase family 51" evidence="17">
    <location>
        <begin position="72"/>
        <end position="238"/>
    </location>
</feature>
<evidence type="ECO:0000256" key="15">
    <source>
        <dbReference type="SAM" id="Phobius"/>
    </source>
</evidence>
<keyword evidence="8" id="KW-0133">Cell shape</keyword>
<feature type="domain" description="Penicillin-binding protein transpeptidase" evidence="16">
    <location>
        <begin position="331"/>
        <end position="581"/>
    </location>
</feature>
<dbReference type="GO" id="GO:0016757">
    <property type="term" value="F:glycosyltransferase activity"/>
    <property type="evidence" value="ECO:0007669"/>
    <property type="project" value="UniProtKB-KW"/>
</dbReference>
<keyword evidence="6 18" id="KW-0808">Transferase</keyword>
<comment type="caution">
    <text evidence="18">The sequence shown here is derived from an EMBL/GenBank/DDBJ whole genome shotgun (WGS) entry which is preliminary data.</text>
</comment>
<gene>
    <name evidence="18" type="ORF">ACFSTF_02955</name>
</gene>
<comment type="subcellular location">
    <subcellularLocation>
        <location evidence="1">Cell membrane</location>
    </subcellularLocation>
</comment>
<comment type="catalytic activity">
    <reaction evidence="13">
        <text>Preferential cleavage: (Ac)2-L-Lys-D-Ala-|-D-Ala. Also transpeptidation of peptidyl-alanyl moieties that are N-acyl substituents of D-alanine.</text>
        <dbReference type="EC" id="3.4.16.4"/>
    </reaction>
</comment>
<dbReference type="Pfam" id="PF00912">
    <property type="entry name" value="Transgly"/>
    <property type="match status" value="1"/>
</dbReference>
<dbReference type="PANTHER" id="PTHR32282:SF11">
    <property type="entry name" value="PENICILLIN-BINDING PROTEIN 1B"/>
    <property type="match status" value="1"/>
</dbReference>
<evidence type="ECO:0000256" key="13">
    <source>
        <dbReference type="ARBA" id="ARBA00034000"/>
    </source>
</evidence>
<protein>
    <submittedName>
        <fullName evidence="18">Transglycosylase domain-containing protein</fullName>
        <ecNumber evidence="18">2.4.-.-</ecNumber>
    </submittedName>
</protein>
<evidence type="ECO:0000256" key="8">
    <source>
        <dbReference type="ARBA" id="ARBA00022960"/>
    </source>
</evidence>
<sequence>MKFITNRNRFRIRLRWFFRFNLFFLLLIVIGTAGLWVAAKIAGPPPLNVPRAISYYDSQGNIFNKATESALSSSSEWTKLDHISKPLIQATLSIEDKHFYKHHGFDLRRLAGALFADVKSFSKAQGASTITMQYAKNSFLSNDKTWRRKLAEAFYTMRLEMNYSKDQILEGYLNTIYYGHGAYGIQAASKYYFNKNASDLSLSEASMLAGIPKGPTLYAPDVHYERAKERQKIVLQSMAKNGTISKPLADSAYNHSLQLVNVQPTKERLAPYFQQAVRDELKNKLHLTEDQLINGGLNVYTTLDPKIQKKAEYWMKDTIDPKSDIQSALISMNPKTGAVLALIGGRDYDKSAFNRATQSRRSPGSSFKPFLYYAALEDGFTPSTLLKSEPTSFQYDDDRATYSPNNFGNYYANKKITMAEALAVSDNIYAVKTHMSIGMDELVKTAKEVGIRSPLAPIPSLALGSKPVSMLEITRGYSAIANGGYRVQPHFVKKVTDKDGNVLYEWKPKSKKVLNKKAAFVLSQMMTGIFDKQLNGYTTVTGSKVAGILTHKVAAKTGSTATDSWMVGYTPKLAMAVWVGYDQGETISVYPDSGYAKKIWAHSMESALFGQSKNSFKAPKGVVAVNIDPKTGLRATDTCPGRETYFIKGTAPKAYCDGTKVVSHPKHKKKTQSHGLFDWIFHLGGKK</sequence>
<dbReference type="InterPro" id="IPR012338">
    <property type="entry name" value="Beta-lactam/transpept-like"/>
</dbReference>
<keyword evidence="4" id="KW-0645">Protease</keyword>
<dbReference type="Pfam" id="PF00905">
    <property type="entry name" value="Transpeptidase"/>
    <property type="match status" value="1"/>
</dbReference>
<dbReference type="InterPro" id="IPR023346">
    <property type="entry name" value="Lysozyme-like_dom_sf"/>
</dbReference>
<evidence type="ECO:0000256" key="10">
    <source>
        <dbReference type="ARBA" id="ARBA00023136"/>
    </source>
</evidence>
<dbReference type="Gene3D" id="1.10.3810.10">
    <property type="entry name" value="Biosynthetic peptidoglycan transglycosylase-like"/>
    <property type="match status" value="1"/>
</dbReference>
<dbReference type="InterPro" id="IPR001460">
    <property type="entry name" value="PCN-bd_Tpept"/>
</dbReference>
<dbReference type="InterPro" id="IPR036950">
    <property type="entry name" value="PBP_transglycosylase"/>
</dbReference>
<keyword evidence="15" id="KW-0812">Transmembrane</keyword>
<keyword evidence="9" id="KW-0573">Peptidoglycan synthesis</keyword>